<dbReference type="InterPro" id="IPR013328">
    <property type="entry name" value="6PGD_dom2"/>
</dbReference>
<dbReference type="Pfam" id="PF21761">
    <property type="entry name" value="RedAm-like_C"/>
    <property type="match status" value="1"/>
</dbReference>
<name>A0A7W7PI65_STRNE</name>
<evidence type="ECO:0000259" key="1">
    <source>
        <dbReference type="Pfam" id="PF21761"/>
    </source>
</evidence>
<organism evidence="2 3">
    <name type="scientific">Streptomyces netropsis</name>
    <name type="common">Streptoverticillium netropsis</name>
    <dbReference type="NCBI Taxonomy" id="55404"/>
    <lineage>
        <taxon>Bacteria</taxon>
        <taxon>Bacillati</taxon>
        <taxon>Actinomycetota</taxon>
        <taxon>Actinomycetes</taxon>
        <taxon>Kitasatosporales</taxon>
        <taxon>Streptomycetaceae</taxon>
        <taxon>Streptomyces</taxon>
    </lineage>
</organism>
<sequence>MGTADVDVAKFAELAIGWFLPAVVGATAVAQAPRLDKGDYSGEQGTMEMNLNALEHITRTSEERNVSSDQPRLMKELAERAIAEGYGGQNYLAVFELLKRPTPSS</sequence>
<dbReference type="Proteomes" id="UP000556436">
    <property type="component" value="Unassembled WGS sequence"/>
</dbReference>
<comment type="caution">
    <text evidence="2">The sequence shown here is derived from an EMBL/GenBank/DDBJ whole genome shotgun (WGS) entry which is preliminary data.</text>
</comment>
<dbReference type="InterPro" id="IPR048666">
    <property type="entry name" value="RedAm-like_C"/>
</dbReference>
<protein>
    <submittedName>
        <fullName evidence="2">3-hydroxyisobutyrate dehydrogenase-like beta-hydroxyacid dehydrogenase</fullName>
    </submittedName>
</protein>
<dbReference type="AlphaFoldDB" id="A0A7W7PI65"/>
<proteinExistence type="predicted"/>
<evidence type="ECO:0000313" key="2">
    <source>
        <dbReference type="EMBL" id="MBB4890717.1"/>
    </source>
</evidence>
<dbReference type="Gene3D" id="1.10.1040.10">
    <property type="entry name" value="N-(1-d-carboxylethyl)-l-norvaline Dehydrogenase, domain 2"/>
    <property type="match status" value="1"/>
</dbReference>
<evidence type="ECO:0000313" key="3">
    <source>
        <dbReference type="Proteomes" id="UP000556436"/>
    </source>
</evidence>
<reference evidence="2 3" key="1">
    <citation type="submission" date="2020-08" db="EMBL/GenBank/DDBJ databases">
        <title>Genomic Encyclopedia of Type Strains, Phase III (KMG-III): the genomes of soil and plant-associated and newly described type strains.</title>
        <authorList>
            <person name="Whitman W."/>
        </authorList>
    </citation>
    <scope>NUCLEOTIDE SEQUENCE [LARGE SCALE GENOMIC DNA]</scope>
    <source>
        <strain evidence="2 3">CECT 3265</strain>
    </source>
</reference>
<accession>A0A7W7PI65</accession>
<dbReference type="EMBL" id="JACHJG010000024">
    <property type="protein sequence ID" value="MBB4890717.1"/>
    <property type="molecule type" value="Genomic_DNA"/>
</dbReference>
<feature type="domain" description="NADPH-dependent reductive aminase-like C-terminal" evidence="1">
    <location>
        <begin position="2"/>
        <end position="100"/>
    </location>
</feature>
<gene>
    <name evidence="2" type="ORF">FHS38_006807</name>
</gene>
<keyword evidence="3" id="KW-1185">Reference proteome</keyword>